<dbReference type="Gene3D" id="2.40.30.10">
    <property type="entry name" value="Translation factors"/>
    <property type="match status" value="2"/>
</dbReference>
<feature type="compositionally biased region" description="Polar residues" evidence="9">
    <location>
        <begin position="147"/>
        <end position="166"/>
    </location>
</feature>
<dbReference type="GO" id="GO:0005737">
    <property type="term" value="C:cytoplasm"/>
    <property type="evidence" value="ECO:0007669"/>
    <property type="project" value="UniProtKB-SubCell"/>
</dbReference>
<dbReference type="SUPFAM" id="SSF50465">
    <property type="entry name" value="EF-Tu/eEF-1alpha/eIF2-gamma C-terminal domain"/>
    <property type="match status" value="1"/>
</dbReference>
<dbReference type="InterPro" id="IPR009000">
    <property type="entry name" value="Transl_B-barrel_sf"/>
</dbReference>
<dbReference type="Pfam" id="PF22594">
    <property type="entry name" value="GTP-eEF1A_C"/>
    <property type="match status" value="1"/>
</dbReference>
<dbReference type="SUPFAM" id="SSF50447">
    <property type="entry name" value="Translation proteins"/>
    <property type="match status" value="1"/>
</dbReference>
<comment type="subcellular location">
    <subcellularLocation>
        <location evidence="1">Cytoplasm</location>
    </subcellularLocation>
</comment>
<dbReference type="InterPro" id="IPR004161">
    <property type="entry name" value="EFTu-like_2"/>
</dbReference>
<gene>
    <name evidence="11" type="ORF">NAEGRDRAFT_78293</name>
</gene>
<dbReference type="PROSITE" id="PS51722">
    <property type="entry name" value="G_TR_2"/>
    <property type="match status" value="1"/>
</dbReference>
<dbReference type="Pfam" id="PF00009">
    <property type="entry name" value="GTP_EFTU"/>
    <property type="match status" value="1"/>
</dbReference>
<dbReference type="GO" id="GO:0003746">
    <property type="term" value="F:translation elongation factor activity"/>
    <property type="evidence" value="ECO:0007669"/>
    <property type="project" value="UniProtKB-KW"/>
</dbReference>
<evidence type="ECO:0000256" key="3">
    <source>
        <dbReference type="ARBA" id="ARBA00022490"/>
    </source>
</evidence>
<sequence>MSAGRGRGGLLLGNANSSPTINQQQPTSVSSVAGIGRGNVISSAPVVVSTIANNSSNNSAGRGSSLLSGGNIPTTTTTTTSSSTPIVSAGRGGLMRTNNSGPVITVKSETSTIPPTTSDNNSTTTTPSSSSNNNNNTTPLSAGRGSKISNSTQPPSDVKSTPKVQQSISSSEEEVSSDEEYLRSVSSNKKKNMRKSNKTDLDNNDSDLSEDEREIIKKLSQSSLSDSSNQKNQETGQAVASAFGRCLTTSLTNESFVKSFFANSPERLSPYYEILHNKKHVNNSNTNSSPIIDFFKFDTPSPDDLISSARSQQKASHKPLEDFKPIEKKQTPQKNKSKNTTILDMDIDESEKKEPQSPKPIKSSGIKHKAPEDKEKKRINVVIIGHVDAGKSTLMGHLLYKLGNVSENTLRKFKKESVEIGKSSFHFAWVMDEHEEERQRGVTMDVGVRYFETPNRHVTILDAPGHKDFIPKMITGAAQADFAILVIDSTPGGFETGFANGGQTKEHLILARSLGVEQVIVVVNKLDSIGWSKERYDSIVAQLDDFMRQIGFQTQDGSHVFYIPASGLQGENLITKSGSISWYDGLSVVERIDKFEPKPRDIEKALRMSVSDVYKSLATGITVAGKIETGTISEGDELVIMPIREVCTVKSILRHKSPVKHGYAGDNVEIGLGSIDIEKLMVGQILCPIGNEIKVTNRFKARIATFDMKIPIIKGAHVVLHLHNIDVPAVITKLTCTLNKQLEILEKKPKCIPKYSNAIVTIVTDNTISIEKYADFAKFGRLTARVNGETVAAGVVEKVLSKK</sequence>
<keyword evidence="3" id="KW-0963">Cytoplasm</keyword>
<dbReference type="GO" id="GO:0003924">
    <property type="term" value="F:GTPase activity"/>
    <property type="evidence" value="ECO:0007669"/>
    <property type="project" value="InterPro"/>
</dbReference>
<reference evidence="11 12" key="1">
    <citation type="journal article" date="2010" name="Cell">
        <title>The genome of Naegleria gruberi illuminates early eukaryotic versatility.</title>
        <authorList>
            <person name="Fritz-Laylin L.K."/>
            <person name="Prochnik S.E."/>
            <person name="Ginger M.L."/>
            <person name="Dacks J.B."/>
            <person name="Carpenter M.L."/>
            <person name="Field M.C."/>
            <person name="Kuo A."/>
            <person name="Paredez A."/>
            <person name="Chapman J."/>
            <person name="Pham J."/>
            <person name="Shu S."/>
            <person name="Neupane R."/>
            <person name="Cipriano M."/>
            <person name="Mancuso J."/>
            <person name="Tu H."/>
            <person name="Salamov A."/>
            <person name="Lindquist E."/>
            <person name="Shapiro H."/>
            <person name="Lucas S."/>
            <person name="Grigoriev I.V."/>
            <person name="Cande W.Z."/>
            <person name="Fulton C."/>
            <person name="Rokhsar D.S."/>
            <person name="Dawson S.C."/>
        </authorList>
    </citation>
    <scope>NUCLEOTIDE SEQUENCE [LARGE SCALE GENOMIC DNA]</scope>
    <source>
        <strain evidence="11 12">NEG-M</strain>
    </source>
</reference>
<feature type="compositionally biased region" description="Polar residues" evidence="9">
    <location>
        <begin position="14"/>
        <end position="31"/>
    </location>
</feature>
<protein>
    <submittedName>
        <fullName evidence="11">Eukaryotic elongation factor 1 alpha family protein</fullName>
    </submittedName>
</protein>
<evidence type="ECO:0000256" key="9">
    <source>
        <dbReference type="SAM" id="MobiDB-lite"/>
    </source>
</evidence>
<evidence type="ECO:0000256" key="2">
    <source>
        <dbReference type="ARBA" id="ARBA00007249"/>
    </source>
</evidence>
<dbReference type="Proteomes" id="UP000006671">
    <property type="component" value="Unassembled WGS sequence"/>
</dbReference>
<evidence type="ECO:0000313" key="11">
    <source>
        <dbReference type="EMBL" id="EFC49060.1"/>
    </source>
</evidence>
<dbReference type="CDD" id="cd04093">
    <property type="entry name" value="HBS1_C_III"/>
    <property type="match status" value="1"/>
</dbReference>
<dbReference type="eggNOG" id="KOG0458">
    <property type="taxonomic scope" value="Eukaryota"/>
</dbReference>
<feature type="region of interest" description="Disordered" evidence="9">
    <location>
        <begin position="53"/>
        <end position="213"/>
    </location>
</feature>
<feature type="region of interest" description="Disordered" evidence="9">
    <location>
        <begin position="303"/>
        <end position="373"/>
    </location>
</feature>
<name>D2V2H8_NAEGR</name>
<evidence type="ECO:0000256" key="8">
    <source>
        <dbReference type="ARBA" id="ARBA00049117"/>
    </source>
</evidence>
<dbReference type="CDD" id="cd16267">
    <property type="entry name" value="HBS1-like_II"/>
    <property type="match status" value="1"/>
</dbReference>
<evidence type="ECO:0000259" key="10">
    <source>
        <dbReference type="PROSITE" id="PS51722"/>
    </source>
</evidence>
<dbReference type="KEGG" id="ngr:NAEGRDRAFT_78293"/>
<dbReference type="FunFam" id="3.40.50.300:FF:000204">
    <property type="entry name" value="Translation elongation factor Tu"/>
    <property type="match status" value="1"/>
</dbReference>
<accession>D2V2H8</accession>
<dbReference type="InterPro" id="IPR009001">
    <property type="entry name" value="Transl_elong_EF1A/Init_IF2_C"/>
</dbReference>
<feature type="compositionally biased region" description="Basic and acidic residues" evidence="9">
    <location>
        <begin position="318"/>
        <end position="330"/>
    </location>
</feature>
<evidence type="ECO:0000256" key="7">
    <source>
        <dbReference type="ARBA" id="ARBA00023134"/>
    </source>
</evidence>
<dbReference type="InterPro" id="IPR027417">
    <property type="entry name" value="P-loop_NTPase"/>
</dbReference>
<evidence type="ECO:0000256" key="4">
    <source>
        <dbReference type="ARBA" id="ARBA00022741"/>
    </source>
</evidence>
<dbReference type="STRING" id="5762.D2V2H8"/>
<feature type="domain" description="Tr-type G" evidence="10">
    <location>
        <begin position="376"/>
        <end position="600"/>
    </location>
</feature>
<feature type="compositionally biased region" description="Low complexity" evidence="9">
    <location>
        <begin position="110"/>
        <end position="139"/>
    </location>
</feature>
<keyword evidence="7" id="KW-0342">GTP-binding</keyword>
<dbReference type="FunFam" id="2.40.30.10:FF:000020">
    <property type="entry name" value="Translation elongation factor EF-1"/>
    <property type="match status" value="1"/>
</dbReference>
<dbReference type="CDD" id="cd01883">
    <property type="entry name" value="EF1_alpha"/>
    <property type="match status" value="1"/>
</dbReference>
<dbReference type="InterPro" id="IPR000795">
    <property type="entry name" value="T_Tr_GTP-bd_dom"/>
</dbReference>
<dbReference type="InterPro" id="IPR054696">
    <property type="entry name" value="GTP-eEF1A_C"/>
</dbReference>
<comment type="similarity">
    <text evidence="2">Belongs to the TRAFAC class translation factor GTPase superfamily. Classic translation factor GTPase family. EF-Tu/EF-1A subfamily.</text>
</comment>
<dbReference type="VEuPathDB" id="AmoebaDB:NAEGRDRAFT_78293"/>
<feature type="compositionally biased region" description="Low complexity" evidence="9">
    <location>
        <begin position="53"/>
        <end position="84"/>
    </location>
</feature>
<dbReference type="AlphaFoldDB" id="D2V2H8"/>
<dbReference type="InParanoid" id="D2V2H8"/>
<dbReference type="GeneID" id="8849924"/>
<feature type="region of interest" description="Disordered" evidence="9">
    <location>
        <begin position="1"/>
        <end position="31"/>
    </location>
</feature>
<dbReference type="SUPFAM" id="SSF52540">
    <property type="entry name" value="P-loop containing nucleoside triphosphate hydrolases"/>
    <property type="match status" value="1"/>
</dbReference>
<feature type="compositionally biased region" description="Gly residues" evidence="9">
    <location>
        <begin position="1"/>
        <end position="11"/>
    </location>
</feature>
<organism evidence="12">
    <name type="scientific">Naegleria gruberi</name>
    <name type="common">Amoeba</name>
    <dbReference type="NCBI Taxonomy" id="5762"/>
    <lineage>
        <taxon>Eukaryota</taxon>
        <taxon>Discoba</taxon>
        <taxon>Heterolobosea</taxon>
        <taxon>Tetramitia</taxon>
        <taxon>Eutetramitia</taxon>
        <taxon>Vahlkampfiidae</taxon>
        <taxon>Naegleria</taxon>
    </lineage>
</organism>
<dbReference type="EMBL" id="GG738849">
    <property type="protein sequence ID" value="EFC49060.1"/>
    <property type="molecule type" value="Genomic_DNA"/>
</dbReference>
<feature type="compositionally biased region" description="Polar residues" evidence="9">
    <location>
        <begin position="332"/>
        <end position="342"/>
    </location>
</feature>
<dbReference type="OrthoDB" id="342024at2759"/>
<dbReference type="PRINTS" id="PR00315">
    <property type="entry name" value="ELONGATNFCT"/>
</dbReference>
<keyword evidence="4" id="KW-0547">Nucleotide-binding</keyword>
<dbReference type="RefSeq" id="XP_002681804.1">
    <property type="nucleotide sequence ID" value="XM_002681758.1"/>
</dbReference>
<dbReference type="GO" id="GO:0005525">
    <property type="term" value="F:GTP binding"/>
    <property type="evidence" value="ECO:0007669"/>
    <property type="project" value="UniProtKB-KW"/>
</dbReference>
<dbReference type="PANTHER" id="PTHR23115">
    <property type="entry name" value="TRANSLATION FACTOR"/>
    <property type="match status" value="1"/>
</dbReference>
<evidence type="ECO:0000256" key="5">
    <source>
        <dbReference type="ARBA" id="ARBA00022801"/>
    </source>
</evidence>
<keyword evidence="11" id="KW-0251">Elongation factor</keyword>
<feature type="compositionally biased region" description="Acidic residues" evidence="9">
    <location>
        <begin position="202"/>
        <end position="213"/>
    </location>
</feature>
<dbReference type="Pfam" id="PF03144">
    <property type="entry name" value="GTP_EFTU_D2"/>
    <property type="match status" value="1"/>
</dbReference>
<evidence type="ECO:0000256" key="1">
    <source>
        <dbReference type="ARBA" id="ARBA00004496"/>
    </source>
</evidence>
<evidence type="ECO:0000313" key="12">
    <source>
        <dbReference type="Proteomes" id="UP000006671"/>
    </source>
</evidence>
<evidence type="ECO:0000256" key="6">
    <source>
        <dbReference type="ARBA" id="ARBA00022917"/>
    </source>
</evidence>
<keyword evidence="5" id="KW-0378">Hydrolase</keyword>
<proteinExistence type="inferred from homology"/>
<dbReference type="FunFam" id="2.40.30.10:FF:000070">
    <property type="entry name" value="Translation elongation factor EF-1 subunit"/>
    <property type="match status" value="1"/>
</dbReference>
<keyword evidence="12" id="KW-1185">Reference proteome</keyword>
<dbReference type="Gene3D" id="3.40.50.300">
    <property type="entry name" value="P-loop containing nucleotide triphosphate hydrolases"/>
    <property type="match status" value="1"/>
</dbReference>
<dbReference type="InterPro" id="IPR050100">
    <property type="entry name" value="TRAFAC_GTPase_members"/>
</dbReference>
<comment type="catalytic activity">
    <reaction evidence="8">
        <text>GTP + H2O = GDP + phosphate + H(+)</text>
        <dbReference type="Rhea" id="RHEA:19669"/>
        <dbReference type="ChEBI" id="CHEBI:15377"/>
        <dbReference type="ChEBI" id="CHEBI:15378"/>
        <dbReference type="ChEBI" id="CHEBI:37565"/>
        <dbReference type="ChEBI" id="CHEBI:43474"/>
        <dbReference type="ChEBI" id="CHEBI:58189"/>
    </reaction>
    <physiologicalReaction direction="left-to-right" evidence="8">
        <dbReference type="Rhea" id="RHEA:19670"/>
    </physiologicalReaction>
</comment>
<keyword evidence="6" id="KW-0648">Protein biosynthesis</keyword>